<dbReference type="SUPFAM" id="SSF51419">
    <property type="entry name" value="PLP-binding barrel"/>
    <property type="match status" value="1"/>
</dbReference>
<dbReference type="Gene3D" id="3.20.20.10">
    <property type="entry name" value="Alanine racemase"/>
    <property type="match status" value="1"/>
</dbReference>
<evidence type="ECO:0000259" key="4">
    <source>
        <dbReference type="Pfam" id="PF02784"/>
    </source>
</evidence>
<feature type="domain" description="Orn/DAP/Arg decarboxylase 2 N-terminal" evidence="4">
    <location>
        <begin position="67"/>
        <end position="267"/>
    </location>
</feature>
<feature type="compositionally biased region" description="Basic and acidic residues" evidence="3">
    <location>
        <begin position="394"/>
        <end position="403"/>
    </location>
</feature>
<evidence type="ECO:0000313" key="6">
    <source>
        <dbReference type="Proteomes" id="UP000249432"/>
    </source>
</evidence>
<comment type="cofactor">
    <cofactor evidence="1">
        <name>pyridoxal 5'-phosphate</name>
        <dbReference type="ChEBI" id="CHEBI:597326"/>
    </cofactor>
</comment>
<dbReference type="InterPro" id="IPR009006">
    <property type="entry name" value="Ala_racemase/Decarboxylase_C"/>
</dbReference>
<evidence type="ECO:0000256" key="2">
    <source>
        <dbReference type="ARBA" id="ARBA00022898"/>
    </source>
</evidence>
<organism evidence="5 6">
    <name type="scientific">Corynebacterium kroppenstedtii</name>
    <dbReference type="NCBI Taxonomy" id="161879"/>
    <lineage>
        <taxon>Bacteria</taxon>
        <taxon>Bacillati</taxon>
        <taxon>Actinomycetota</taxon>
        <taxon>Actinomycetes</taxon>
        <taxon>Mycobacteriales</taxon>
        <taxon>Corynebacteriaceae</taxon>
        <taxon>Corynebacterium</taxon>
    </lineage>
</organism>
<dbReference type="GO" id="GO:0009089">
    <property type="term" value="P:lysine biosynthetic process via diaminopimelate"/>
    <property type="evidence" value="ECO:0007669"/>
    <property type="project" value="TreeGrafter"/>
</dbReference>
<dbReference type="PANTHER" id="PTHR43727:SF2">
    <property type="entry name" value="GROUP IV DECARBOXYLASE"/>
    <property type="match status" value="1"/>
</dbReference>
<gene>
    <name evidence="5" type="ORF">DI525_07260</name>
</gene>
<protein>
    <recommendedName>
        <fullName evidence="4">Orn/DAP/Arg decarboxylase 2 N-terminal domain-containing protein</fullName>
    </recommendedName>
</protein>
<dbReference type="InterPro" id="IPR022644">
    <property type="entry name" value="De-COase2_N"/>
</dbReference>
<reference evidence="5 6" key="1">
    <citation type="submission" date="2017-08" db="EMBL/GenBank/DDBJ databases">
        <title>Infants hospitalized years apart are colonized by the same room-sourced microbial strains.</title>
        <authorList>
            <person name="Brooks B."/>
            <person name="Olm M.R."/>
            <person name="Firek B.A."/>
            <person name="Baker R."/>
            <person name="Thomas B.C."/>
            <person name="Morowitz M.J."/>
            <person name="Banfield J.F."/>
        </authorList>
    </citation>
    <scope>NUCLEOTIDE SEQUENCE [LARGE SCALE GENOMIC DNA]</scope>
    <source>
        <strain evidence="5">S2_003_000_R1_3</strain>
    </source>
</reference>
<dbReference type="PANTHER" id="PTHR43727">
    <property type="entry name" value="DIAMINOPIMELATE DECARBOXYLASE"/>
    <property type="match status" value="1"/>
</dbReference>
<feature type="region of interest" description="Disordered" evidence="3">
    <location>
        <begin position="394"/>
        <end position="418"/>
    </location>
</feature>
<dbReference type="GO" id="GO:0008836">
    <property type="term" value="F:diaminopimelate decarboxylase activity"/>
    <property type="evidence" value="ECO:0007669"/>
    <property type="project" value="TreeGrafter"/>
</dbReference>
<sequence length="512" mass="56881">MQKTREFELAQLPCLPPIIHPWERELLQQQMKGNSAQRTATELERLTALASGPFHVLNPAQFRSNLRKFAKVCEAVGVEATIFFARKANKSECWIPVVAEEAQGVDVASGPEFVGALSGGVPARNLVVTGAEKPEALLELAVRHGSLLVVDSPSELFRVSSVAARIEKGSQAQLLLRLLPETQTNSRFGTTAVEWITALRSLSEYHRKCINCAGASFHLNGYSAEERGHQAHLALDFLETLSADGWQVKTVDIGGGFSIQYCDNTAWEEFSRATLGDTSRFNAFHDGHMPRSTYPYGGQRNNGPAMLSEVLMTPHPDSEHAACGTVVDRLRVGHIRLGLEPGRALLNGCGMSVFPVQGVKERENYSIITAAGLSMSLSEQWKGSEFLPDMTLWRPERGVDPTKGETTPVETRQDRREQVDARRIEAEAREDEPTAACVGGSSCMEYDMLTWRIVPLTRRPQRGDLLIYHNTAGYQMDKNESEFHQLRLPMRFVYDGEGTLPRIDRPLHEVMP</sequence>
<accession>A0A2W5V365</accession>
<comment type="caution">
    <text evidence="5">The sequence shown here is derived from an EMBL/GenBank/DDBJ whole genome shotgun (WGS) entry which is preliminary data.</text>
</comment>
<dbReference type="InterPro" id="IPR029066">
    <property type="entry name" value="PLP-binding_barrel"/>
</dbReference>
<evidence type="ECO:0000313" key="5">
    <source>
        <dbReference type="EMBL" id="PZR04401.1"/>
    </source>
</evidence>
<dbReference type="AlphaFoldDB" id="A0A2W5V365"/>
<dbReference type="PROSITE" id="PS00879">
    <property type="entry name" value="ODR_DC_2_2"/>
    <property type="match status" value="1"/>
</dbReference>
<name>A0A2W5V365_9CORY</name>
<proteinExistence type="predicted"/>
<dbReference type="EMBL" id="QFRA01000017">
    <property type="protein sequence ID" value="PZR04401.1"/>
    <property type="molecule type" value="Genomic_DNA"/>
</dbReference>
<dbReference type="Proteomes" id="UP000249432">
    <property type="component" value="Unassembled WGS sequence"/>
</dbReference>
<evidence type="ECO:0000256" key="3">
    <source>
        <dbReference type="SAM" id="MobiDB-lite"/>
    </source>
</evidence>
<evidence type="ECO:0000256" key="1">
    <source>
        <dbReference type="ARBA" id="ARBA00001933"/>
    </source>
</evidence>
<dbReference type="InterPro" id="IPR022657">
    <property type="entry name" value="De-COase2_CS"/>
</dbReference>
<dbReference type="Gene3D" id="2.40.37.10">
    <property type="entry name" value="Lyase, Ornithine Decarboxylase, Chain A, domain 1"/>
    <property type="match status" value="1"/>
</dbReference>
<keyword evidence="2" id="KW-0663">Pyridoxal phosphate</keyword>
<dbReference type="SUPFAM" id="SSF50621">
    <property type="entry name" value="Alanine racemase C-terminal domain-like"/>
    <property type="match status" value="1"/>
</dbReference>
<dbReference type="Pfam" id="PF02784">
    <property type="entry name" value="Orn_Arg_deC_N"/>
    <property type="match status" value="1"/>
</dbReference>